<feature type="region of interest" description="Disordered" evidence="1">
    <location>
        <begin position="465"/>
        <end position="497"/>
    </location>
</feature>
<feature type="compositionally biased region" description="Acidic residues" evidence="1">
    <location>
        <begin position="300"/>
        <end position="314"/>
    </location>
</feature>
<dbReference type="OrthoDB" id="2506647at2759"/>
<dbReference type="PANTHER" id="PTHR11362:SF82">
    <property type="entry name" value="PHOSPHATIDYLETHANOLAMINE-BINDING PROTEIN 4"/>
    <property type="match status" value="1"/>
</dbReference>
<dbReference type="Pfam" id="PF01161">
    <property type="entry name" value="PBP"/>
    <property type="match status" value="1"/>
</dbReference>
<dbReference type="Proteomes" id="UP000014254">
    <property type="component" value="Unassembled WGS sequence"/>
</dbReference>
<dbReference type="InterPro" id="IPR008914">
    <property type="entry name" value="PEBP"/>
</dbReference>
<protein>
    <recommendedName>
        <fullName evidence="5">Phosphatidylethanolamine-binding protein</fullName>
    </recommendedName>
</protein>
<dbReference type="PANTHER" id="PTHR11362">
    <property type="entry name" value="PHOSPHATIDYLETHANOLAMINE-BINDING PROTEIN"/>
    <property type="match status" value="1"/>
</dbReference>
<evidence type="ECO:0000256" key="2">
    <source>
        <dbReference type="SAM" id="SignalP"/>
    </source>
</evidence>
<dbReference type="InterPro" id="IPR036610">
    <property type="entry name" value="PEBP-like_sf"/>
</dbReference>
<dbReference type="VEuPathDB" id="FungiDB:HMPREF1544_04897"/>
<organism evidence="3 4">
    <name type="scientific">Mucor circinelloides f. circinelloides (strain 1006PhL)</name>
    <name type="common">Mucormycosis agent</name>
    <name type="synonym">Calyptromyces circinelloides</name>
    <dbReference type="NCBI Taxonomy" id="1220926"/>
    <lineage>
        <taxon>Eukaryota</taxon>
        <taxon>Fungi</taxon>
        <taxon>Fungi incertae sedis</taxon>
        <taxon>Mucoromycota</taxon>
        <taxon>Mucoromycotina</taxon>
        <taxon>Mucoromycetes</taxon>
        <taxon>Mucorales</taxon>
        <taxon>Mucorineae</taxon>
        <taxon>Mucoraceae</taxon>
        <taxon>Mucor</taxon>
    </lineage>
</organism>
<feature type="region of interest" description="Disordered" evidence="1">
    <location>
        <begin position="247"/>
        <end position="285"/>
    </location>
</feature>
<dbReference type="InterPro" id="IPR035810">
    <property type="entry name" value="PEBP_euk"/>
</dbReference>
<reference evidence="4" key="1">
    <citation type="submission" date="2013-05" db="EMBL/GenBank/DDBJ databases">
        <title>The Genome sequence of Mucor circinelloides f. circinelloides 1006PhL.</title>
        <authorList>
            <consortium name="The Broad Institute Genomics Platform"/>
            <person name="Cuomo C."/>
            <person name="Earl A."/>
            <person name="Findley K."/>
            <person name="Lee S.C."/>
            <person name="Walker B."/>
            <person name="Young S."/>
            <person name="Zeng Q."/>
            <person name="Gargeya S."/>
            <person name="Fitzgerald M."/>
            <person name="Haas B."/>
            <person name="Abouelleil A."/>
            <person name="Allen A.W."/>
            <person name="Alvarado L."/>
            <person name="Arachchi H.M."/>
            <person name="Berlin A.M."/>
            <person name="Chapman S.B."/>
            <person name="Gainer-Dewar J."/>
            <person name="Goldberg J."/>
            <person name="Griggs A."/>
            <person name="Gujja S."/>
            <person name="Hansen M."/>
            <person name="Howarth C."/>
            <person name="Imamovic A."/>
            <person name="Ireland A."/>
            <person name="Larimer J."/>
            <person name="McCowan C."/>
            <person name="Murphy C."/>
            <person name="Pearson M."/>
            <person name="Poon T.W."/>
            <person name="Priest M."/>
            <person name="Roberts A."/>
            <person name="Saif S."/>
            <person name="Shea T."/>
            <person name="Sisk P."/>
            <person name="Sykes S."/>
            <person name="Wortman J."/>
            <person name="Nusbaum C."/>
            <person name="Birren B."/>
        </authorList>
    </citation>
    <scope>NUCLEOTIDE SEQUENCE [LARGE SCALE GENOMIC DNA]</scope>
    <source>
        <strain evidence="4">1006PhL</strain>
    </source>
</reference>
<evidence type="ECO:0000313" key="3">
    <source>
        <dbReference type="EMBL" id="EPB88313.1"/>
    </source>
</evidence>
<accession>S2JZN7</accession>
<evidence type="ECO:0000313" key="4">
    <source>
        <dbReference type="Proteomes" id="UP000014254"/>
    </source>
</evidence>
<dbReference type="EMBL" id="KE123953">
    <property type="protein sequence ID" value="EPB88313.1"/>
    <property type="molecule type" value="Genomic_DNA"/>
</dbReference>
<dbReference type="Gene3D" id="3.90.280.10">
    <property type="entry name" value="PEBP-like"/>
    <property type="match status" value="1"/>
</dbReference>
<keyword evidence="4" id="KW-1185">Reference proteome</keyword>
<dbReference type="InParanoid" id="S2JZN7"/>
<dbReference type="OMA" id="TYDEHND"/>
<dbReference type="SUPFAM" id="SSF49777">
    <property type="entry name" value="PEBP-like"/>
    <property type="match status" value="1"/>
</dbReference>
<feature type="chain" id="PRO_5004509612" description="Phosphatidylethanolamine-binding protein" evidence="2">
    <location>
        <begin position="21"/>
        <end position="704"/>
    </location>
</feature>
<evidence type="ECO:0008006" key="5">
    <source>
        <dbReference type="Google" id="ProtNLM"/>
    </source>
</evidence>
<sequence length="704" mass="75275">MVNLTTFMVMATAMLLGVNALDKPTADKIKEELVRAKIIPEVLEEFEPLTRLKITYDEHNDLENGELLKPEETLVAPSIWFDPPNKNAEYTLAMVNLDSNGPLVRHWIATNAKGGDEKGTAFLSQLPNRQYTSYKGPTPPSGSKNHRVAFILYEQQAVNQTFVPEIDGSTTRDRAFFNLTQFAQENNLKPISGAYFYTEYQEGFSQQYPPVDDDISEEIHKAGLVDDILDDVGNILDLDSILGISIGVGNKDDDDDETKKPKPSPSVDPDTKAKSTPKPKKNGLLHGILDGVHDLLDDILGNDDDDDDDNDDDDDKKPTKKKPSNGNNNDDDNTGINIDLNLLRDVSASASVSASAAKPSTDLKQAGLLGNLLDNLDDILDLHLLVGHDRDDDDSNRPPRRGPNNGGDDDDDDDGIIIDLNLLRLASASASASAAKPSTDLKQAGLLDGLLDDLGNILDIDINIGHNDDDNNGNDDTPPRRRPNNGRDDDDDDRNDNDLVLMRDASASVSASAAKPSTDLKQAGLLDGLLGDLGGLLGIDTKVGNGNNHDNDDDHGINIGILGNSGGSSNKDKVVVKVESNRAYPPLLAGHISPSASAASAAAKPSASIVAAELRQAGILDNLIDSIGYLLGNHLEEEDIVTGDLVIENDAASVRVIMDTPSSAAAAKVVELGALESLVADARSVSIASAEYEEVHSSATSASF</sequence>
<dbReference type="AlphaFoldDB" id="S2JZN7"/>
<dbReference type="CDD" id="cd00866">
    <property type="entry name" value="PEBP_euk"/>
    <property type="match status" value="1"/>
</dbReference>
<evidence type="ECO:0000256" key="1">
    <source>
        <dbReference type="SAM" id="MobiDB-lite"/>
    </source>
</evidence>
<dbReference type="STRING" id="1220926.S2JZN7"/>
<dbReference type="eggNOG" id="KOG3346">
    <property type="taxonomic scope" value="Eukaryota"/>
</dbReference>
<feature type="region of interest" description="Disordered" evidence="1">
    <location>
        <begin position="300"/>
        <end position="336"/>
    </location>
</feature>
<feature type="region of interest" description="Disordered" evidence="1">
    <location>
        <begin position="388"/>
        <end position="413"/>
    </location>
</feature>
<gene>
    <name evidence="3" type="ORF">HMPREF1544_04897</name>
</gene>
<keyword evidence="2" id="KW-0732">Signal</keyword>
<name>S2JZN7_MUCC1</name>
<feature type="signal peptide" evidence="2">
    <location>
        <begin position="1"/>
        <end position="20"/>
    </location>
</feature>
<proteinExistence type="predicted"/>